<feature type="binding site" evidence="7">
    <location>
        <position position="414"/>
    </location>
    <ligand>
        <name>deamido-NAD(+)</name>
        <dbReference type="ChEBI" id="CHEBI:58437"/>
        <note>ligand shared between two neighboring subunits</note>
    </ligand>
</feature>
<feature type="binding site" evidence="7">
    <location>
        <position position="193"/>
    </location>
    <ligand>
        <name>L-glutamine</name>
        <dbReference type="ChEBI" id="CHEBI:58359"/>
    </ligand>
</feature>
<comment type="catalytic activity">
    <reaction evidence="7 8">
        <text>deamido-NAD(+) + L-glutamine + ATP + H2O = L-glutamate + AMP + diphosphate + NAD(+) + H(+)</text>
        <dbReference type="Rhea" id="RHEA:24384"/>
        <dbReference type="ChEBI" id="CHEBI:15377"/>
        <dbReference type="ChEBI" id="CHEBI:15378"/>
        <dbReference type="ChEBI" id="CHEBI:29985"/>
        <dbReference type="ChEBI" id="CHEBI:30616"/>
        <dbReference type="ChEBI" id="CHEBI:33019"/>
        <dbReference type="ChEBI" id="CHEBI:57540"/>
        <dbReference type="ChEBI" id="CHEBI:58359"/>
        <dbReference type="ChEBI" id="CHEBI:58437"/>
        <dbReference type="ChEBI" id="CHEBI:456215"/>
        <dbReference type="EC" id="6.3.5.1"/>
    </reaction>
</comment>
<accession>A0A0A1ZBL3</accession>
<dbReference type="UniPathway" id="UPA00253">
    <property type="reaction ID" value="UER00334"/>
</dbReference>
<comment type="caution">
    <text evidence="11">The sequence shown here is derived from an EMBL/GenBank/DDBJ whole genome shotgun (WGS) entry which is preliminary data.</text>
</comment>
<protein>
    <recommendedName>
        <fullName evidence="7 8">Glutamine-dependent NAD(+) synthetase</fullName>
        <ecNumber evidence="7 8">6.3.5.1</ecNumber>
    </recommendedName>
    <alternativeName>
        <fullName evidence="7 8">NAD(+) synthase [glutamine-hydrolyzing]</fullName>
    </alternativeName>
</protein>
<dbReference type="PIRSF" id="PIRSF006630">
    <property type="entry name" value="NADS_GAT"/>
    <property type="match status" value="1"/>
</dbReference>
<evidence type="ECO:0000259" key="10">
    <source>
        <dbReference type="PROSITE" id="PS50263"/>
    </source>
</evidence>
<dbReference type="eggNOG" id="COG0388">
    <property type="taxonomic scope" value="Bacteria"/>
</dbReference>
<dbReference type="Pfam" id="PF00795">
    <property type="entry name" value="CN_hydrolase"/>
    <property type="match status" value="1"/>
</dbReference>
<dbReference type="GO" id="GO:0009435">
    <property type="term" value="P:NAD+ biosynthetic process"/>
    <property type="evidence" value="ECO:0007669"/>
    <property type="project" value="UniProtKB-UniRule"/>
</dbReference>
<comment type="similarity">
    <text evidence="2 7 8">In the C-terminal section; belongs to the NAD synthetase family.</text>
</comment>
<evidence type="ECO:0000256" key="9">
    <source>
        <dbReference type="RuleBase" id="RU003811"/>
    </source>
</evidence>
<feature type="binding site" evidence="7">
    <location>
        <position position="122"/>
    </location>
    <ligand>
        <name>L-glutamine</name>
        <dbReference type="ChEBI" id="CHEBI:58359"/>
    </ligand>
</feature>
<dbReference type="PANTHER" id="PTHR23090">
    <property type="entry name" value="NH 3 /GLUTAMINE-DEPENDENT NAD + SYNTHETASE"/>
    <property type="match status" value="1"/>
</dbReference>
<dbReference type="SUPFAM" id="SSF52402">
    <property type="entry name" value="Adenine nucleotide alpha hydrolases-like"/>
    <property type="match status" value="1"/>
</dbReference>
<dbReference type="Gene3D" id="3.40.50.620">
    <property type="entry name" value="HUPs"/>
    <property type="match status" value="1"/>
</dbReference>
<dbReference type="FunFam" id="3.40.50.620:FF:000106">
    <property type="entry name" value="Glutamine-dependent NAD(+) synthetase"/>
    <property type="match status" value="1"/>
</dbReference>
<keyword evidence="3 7" id="KW-0436">Ligase</keyword>
<evidence type="ECO:0000256" key="2">
    <source>
        <dbReference type="ARBA" id="ARBA00007145"/>
    </source>
</evidence>
<reference evidence="12" key="1">
    <citation type="journal article" date="2014" name="Sci. Data">
        <title>Genomes of diverse isolates of the marine cyanobacterium Prochlorococcus.</title>
        <authorList>
            <person name="Biller S."/>
            <person name="Berube P."/>
            <person name="Thompson J."/>
            <person name="Kelly L."/>
            <person name="Roggensack S."/>
            <person name="Awad L."/>
            <person name="Roache-Johnson K."/>
            <person name="Ding H."/>
            <person name="Giovannoni S.J."/>
            <person name="Moore L.R."/>
            <person name="Chisholm S.W."/>
        </authorList>
    </citation>
    <scope>NUCLEOTIDE SEQUENCE [LARGE SCALE GENOMIC DNA]</scope>
    <source>
        <strain evidence="12">GP2</strain>
    </source>
</reference>
<dbReference type="GO" id="GO:0005524">
    <property type="term" value="F:ATP binding"/>
    <property type="evidence" value="ECO:0007669"/>
    <property type="project" value="UniProtKB-UniRule"/>
</dbReference>
<dbReference type="CDD" id="cd00553">
    <property type="entry name" value="NAD_synthase"/>
    <property type="match status" value="1"/>
</dbReference>
<feature type="binding site" evidence="7">
    <location>
        <begin position="302"/>
        <end position="309"/>
    </location>
    <ligand>
        <name>ATP</name>
        <dbReference type="ChEBI" id="CHEBI:30616"/>
    </ligand>
</feature>
<keyword evidence="6 7" id="KW-0520">NAD</keyword>
<comment type="caution">
    <text evidence="7">Lacks conserved residue(s) required for the propagation of feature annotation.</text>
</comment>
<feature type="active site" description="Nucleophile; for glutaminase activity" evidence="7">
    <location>
        <position position="156"/>
    </location>
</feature>
<dbReference type="RefSeq" id="WP_032524987.1">
    <property type="nucleotide sequence ID" value="NZ_CP138934.1"/>
</dbReference>
<dbReference type="PROSITE" id="PS50263">
    <property type="entry name" value="CN_HYDROLASE"/>
    <property type="match status" value="1"/>
</dbReference>
<evidence type="ECO:0000256" key="8">
    <source>
        <dbReference type="PIRNR" id="PIRNR006630"/>
    </source>
</evidence>
<dbReference type="Gene3D" id="3.60.110.10">
    <property type="entry name" value="Carbon-nitrogen hydrolase"/>
    <property type="match status" value="1"/>
</dbReference>
<dbReference type="NCBIfam" id="NF010588">
    <property type="entry name" value="PRK13981.1"/>
    <property type="match status" value="1"/>
</dbReference>
<proteinExistence type="inferred from homology"/>
<dbReference type="STRING" id="59925.EU91_1611"/>
<dbReference type="AlphaFoldDB" id="A0A0A1ZBL3"/>
<evidence type="ECO:0000256" key="6">
    <source>
        <dbReference type="ARBA" id="ARBA00023027"/>
    </source>
</evidence>
<dbReference type="GO" id="GO:0005737">
    <property type="term" value="C:cytoplasm"/>
    <property type="evidence" value="ECO:0007669"/>
    <property type="project" value="InterPro"/>
</dbReference>
<gene>
    <name evidence="7" type="primary">nadE</name>
    <name evidence="11" type="ORF">EU91_1611</name>
</gene>
<comment type="function">
    <text evidence="7">Catalyzes the ATP-dependent amidation of deamido-NAD to form NAD. Uses L-glutamine as a nitrogen source.</text>
</comment>
<feature type="binding site" evidence="7">
    <location>
        <position position="385"/>
    </location>
    <ligand>
        <name>deamido-NAD(+)</name>
        <dbReference type="ChEBI" id="CHEBI:58437"/>
        <note>ligand shared between two neighboring subunits</note>
    </ligand>
</feature>
<dbReference type="InterPro" id="IPR014729">
    <property type="entry name" value="Rossmann-like_a/b/a_fold"/>
</dbReference>
<dbReference type="GO" id="GO:0004359">
    <property type="term" value="F:glutaminase activity"/>
    <property type="evidence" value="ECO:0007669"/>
    <property type="project" value="InterPro"/>
</dbReference>
<dbReference type="PANTHER" id="PTHR23090:SF9">
    <property type="entry name" value="GLUTAMINE-DEPENDENT NAD(+) SYNTHETASE"/>
    <property type="match status" value="1"/>
</dbReference>
<dbReference type="NCBIfam" id="TIGR00552">
    <property type="entry name" value="nadE"/>
    <property type="match status" value="1"/>
</dbReference>
<keyword evidence="4 7" id="KW-0547">Nucleotide-binding</keyword>
<dbReference type="eggNOG" id="COG0171">
    <property type="taxonomic scope" value="Bacteria"/>
</dbReference>
<evidence type="ECO:0000256" key="5">
    <source>
        <dbReference type="ARBA" id="ARBA00022840"/>
    </source>
</evidence>
<evidence type="ECO:0000256" key="7">
    <source>
        <dbReference type="HAMAP-Rule" id="MF_02090"/>
    </source>
</evidence>
<dbReference type="EMBL" id="JNAH01000008">
    <property type="protein sequence ID" value="KGF85509.1"/>
    <property type="molecule type" value="Genomic_DNA"/>
</dbReference>
<name>A0A0A1ZBL3_PROMR</name>
<evidence type="ECO:0000256" key="1">
    <source>
        <dbReference type="ARBA" id="ARBA00005188"/>
    </source>
</evidence>
<dbReference type="EC" id="6.3.5.1" evidence="7 8"/>
<feature type="active site" description="For glutaminase activity" evidence="7">
    <location>
        <position position="116"/>
    </location>
</feature>
<evidence type="ECO:0000256" key="3">
    <source>
        <dbReference type="ARBA" id="ARBA00022598"/>
    </source>
</evidence>
<dbReference type="HAMAP" id="MF_02090">
    <property type="entry name" value="NadE_glutamine_dep"/>
    <property type="match status" value="1"/>
</dbReference>
<dbReference type="InterPro" id="IPR036526">
    <property type="entry name" value="C-N_Hydrolase_sf"/>
</dbReference>
<comment type="similarity">
    <text evidence="9">Belongs to the NAD synthetase family.</text>
</comment>
<dbReference type="GO" id="GO:0003952">
    <property type="term" value="F:NAD+ synthase (glutamine-hydrolyzing) activity"/>
    <property type="evidence" value="ECO:0007669"/>
    <property type="project" value="UniProtKB-UniRule"/>
</dbReference>
<organism evidence="11 12">
    <name type="scientific">Prochlorococcus marinus str. GP2</name>
    <dbReference type="NCBI Taxonomy" id="59925"/>
    <lineage>
        <taxon>Bacteria</taxon>
        <taxon>Bacillati</taxon>
        <taxon>Cyanobacteriota</taxon>
        <taxon>Cyanophyceae</taxon>
        <taxon>Synechococcales</taxon>
        <taxon>Prochlorococcaceae</taxon>
        <taxon>Prochlorococcus</taxon>
    </lineage>
</organism>
<comment type="pathway">
    <text evidence="1 7 8">Cofactor biosynthesis; NAD(+) biosynthesis; NAD(+) from deamido-NAD(+) (L-Gln route): step 1/1.</text>
</comment>
<evidence type="ECO:0000313" key="11">
    <source>
        <dbReference type="EMBL" id="KGF85509.1"/>
    </source>
</evidence>
<evidence type="ECO:0000256" key="4">
    <source>
        <dbReference type="ARBA" id="ARBA00022741"/>
    </source>
</evidence>
<keyword evidence="5 7" id="KW-0067">ATP-binding</keyword>
<feature type="active site" description="Proton acceptor; for glutaminase activity" evidence="7">
    <location>
        <position position="41"/>
    </location>
</feature>
<dbReference type="GO" id="GO:0008795">
    <property type="term" value="F:NAD+ synthase activity"/>
    <property type="evidence" value="ECO:0007669"/>
    <property type="project" value="UniProtKB-UniRule"/>
</dbReference>
<dbReference type="InterPro" id="IPR003010">
    <property type="entry name" value="C-N_Hydrolase"/>
</dbReference>
<dbReference type="Pfam" id="PF02540">
    <property type="entry name" value="NAD_synthase"/>
    <property type="match status" value="1"/>
</dbReference>
<dbReference type="SUPFAM" id="SSF56317">
    <property type="entry name" value="Carbon-nitrogen hydrolase"/>
    <property type="match status" value="1"/>
</dbReference>
<sequence>MKFLLAQINPVVGDLEGNAKRILCTASKASSTSADLVLTPELSLWGYPANDLLLKKNLIKNQYQILDQLALDINKKYGSLSITVGIAEIINDSFFPNLYNSIALLERGEWKIIARKIILPTYEVFDEKRYFRSEEKVSVLTKEINNKTWRIGFTICEDLWVNKNIEGRGIHKKNPIFDLKKKKVDILVNLSASPYTFKKLELRSKVSSFAAQYLQVPLIYVNQIGANDNLIFDGNSFILDKNGSKIKQLKSFSEDLSSWDIEQTKPQKYKFKNSEISSIFDALVLGVRDYAQKCGFKTALIGLSGGIDSALVSAIATAALGSNNIYCVSMPSRWSSSHSKSDAKDLARRLKINFNSIPIENLMSSFEESFINTISFEMAEITNQNIQSRIRGTLLMALANQEKHLLLSTGNKSELAVGYCTLYGDMNGGLSVIGDLYKTNVFKLCNWLDSEDSINHRKSYMLDTNVDIIGENIRTKAPSAELGPDQLDTDSLPPYSILDSILKGIIEEKKDLQQLEEDGYKKDLILKIISLIKKAEFKRKQAPPILKLSSQSLGSDWRVPIAISY</sequence>
<evidence type="ECO:0000313" key="12">
    <source>
        <dbReference type="Proteomes" id="UP000030598"/>
    </source>
</evidence>
<dbReference type="Proteomes" id="UP000030598">
    <property type="component" value="Unassembled WGS sequence"/>
</dbReference>
<dbReference type="InterPro" id="IPR014445">
    <property type="entry name" value="Gln-dep_NAD_synthase"/>
</dbReference>
<dbReference type="OrthoDB" id="9803818at2"/>
<dbReference type="InterPro" id="IPR003694">
    <property type="entry name" value="NAD_synthase"/>
</dbReference>
<feature type="binding site" evidence="7">
    <location>
        <position position="199"/>
    </location>
    <ligand>
        <name>L-glutamine</name>
        <dbReference type="ChEBI" id="CHEBI:58359"/>
    </ligand>
</feature>
<dbReference type="InterPro" id="IPR022310">
    <property type="entry name" value="NAD/GMP_synthase"/>
</dbReference>
<feature type="domain" description="CN hydrolase" evidence="10">
    <location>
        <begin position="1"/>
        <end position="263"/>
    </location>
</feature>
<feature type="binding site" evidence="7">
    <location>
        <position position="538"/>
    </location>
    <ligand>
        <name>deamido-NAD(+)</name>
        <dbReference type="ChEBI" id="CHEBI:58437"/>
        <note>ligand shared between two neighboring subunits</note>
    </ligand>
</feature>
<dbReference type="CDD" id="cd07570">
    <property type="entry name" value="GAT_Gln-NAD-synth"/>
    <property type="match status" value="1"/>
</dbReference>
<feature type="binding site" evidence="7">
    <location>
        <position position="409"/>
    </location>
    <ligand>
        <name>ATP</name>
        <dbReference type="ChEBI" id="CHEBI:30616"/>
    </ligand>
</feature>